<dbReference type="OrthoDB" id="64524at2157"/>
<dbReference type="KEGG" id="pyr:P186_0463"/>
<dbReference type="STRING" id="1104324.P186_0463"/>
<dbReference type="SMART" id="SM00327">
    <property type="entry name" value="VWA"/>
    <property type="match status" value="1"/>
</dbReference>
<dbReference type="HOGENOM" id="CLU_775270_0_0_2"/>
<dbReference type="GeneID" id="11594728"/>
<dbReference type="InterPro" id="IPR002035">
    <property type="entry name" value="VWF_A"/>
</dbReference>
<dbReference type="RefSeq" id="WP_014287745.1">
    <property type="nucleotide sequence ID" value="NC_016645.1"/>
</dbReference>
<evidence type="ECO:0000313" key="2">
    <source>
        <dbReference type="EMBL" id="AET31917.1"/>
    </source>
</evidence>
<organism evidence="2 3">
    <name type="scientific">Pyrobaculum ferrireducens</name>
    <dbReference type="NCBI Taxonomy" id="1104324"/>
    <lineage>
        <taxon>Archaea</taxon>
        <taxon>Thermoproteota</taxon>
        <taxon>Thermoprotei</taxon>
        <taxon>Thermoproteales</taxon>
        <taxon>Thermoproteaceae</taxon>
        <taxon>Pyrobaculum</taxon>
    </lineage>
</organism>
<dbReference type="PROSITE" id="PS50234">
    <property type="entry name" value="VWFA"/>
    <property type="match status" value="1"/>
</dbReference>
<dbReference type="Gene3D" id="3.40.50.410">
    <property type="entry name" value="von Willebrand factor, type A domain"/>
    <property type="match status" value="1"/>
</dbReference>
<keyword evidence="3" id="KW-1185">Reference proteome</keyword>
<dbReference type="AlphaFoldDB" id="G7VGT4"/>
<protein>
    <submittedName>
        <fullName evidence="2">von Willebrand factor, type A</fullName>
    </submittedName>
</protein>
<dbReference type="Pfam" id="PF13519">
    <property type="entry name" value="VWA_2"/>
    <property type="match status" value="1"/>
</dbReference>
<reference evidence="2 3" key="1">
    <citation type="journal article" date="2012" name="J. Bacteriol.">
        <title>Complete genome sequence of strain 1860, a crenarchaeon of the genus pyrobaculum able to grow with various electron acceptors.</title>
        <authorList>
            <person name="Mardanov A.V."/>
            <person name="Gumerov V.M."/>
            <person name="Slobodkina G.B."/>
            <person name="Beletsky A.V."/>
            <person name="Bonch-Osmolovskaya E.A."/>
            <person name="Ravin N.V."/>
            <person name="Skryabin K.G."/>
        </authorList>
    </citation>
    <scope>NUCLEOTIDE SEQUENCE [LARGE SCALE GENOMIC DNA]</scope>
    <source>
        <strain evidence="2 3">1860</strain>
    </source>
</reference>
<dbReference type="BioCyc" id="PSP1104324:GJSN-452-MONOMER"/>
<dbReference type="InterPro" id="IPR036465">
    <property type="entry name" value="vWFA_dom_sf"/>
</dbReference>
<dbReference type="EMBL" id="CP003098">
    <property type="protein sequence ID" value="AET31917.1"/>
    <property type="molecule type" value="Genomic_DNA"/>
</dbReference>
<dbReference type="eggNOG" id="arCOG00445">
    <property type="taxonomic scope" value="Archaea"/>
</dbReference>
<sequence length="358" mass="39428">MNKVVELLLAISSCLGGVSTRSLIYAVADVYARSYLGDVDEKKLIEVIAQNLAGSLGATPGEARKIIEAALRCTSPPAEAPPAPSLVGSVGSEKAPTLAHLVNRHVPVDATPRAKLEVIRRLNLPAEAVDELGGRIYARGEGLALKSAVRLVKRYYPNASVADVDIIRTAMSISRKSLQGKPISDEDFYLREYTYIVDKPVYVALDVSGSMKEYVGGVTKLRVAKNVLARYLRQMADLRGFVSLVLFNTEADFLWTPYPPYKYLREMLGILKYVYAMGGTELASALELLHANNANREVVVVSDGRTNDPERVLQLARRFRRIHVVATERSQFLRQVAKITGGRYRELTPTTDLLGLHS</sequence>
<accession>G7VGT4</accession>
<dbReference type="SUPFAM" id="SSF53300">
    <property type="entry name" value="vWA-like"/>
    <property type="match status" value="1"/>
</dbReference>
<dbReference type="Proteomes" id="UP000005867">
    <property type="component" value="Chromosome"/>
</dbReference>
<proteinExistence type="predicted"/>
<name>G7VGT4_9CREN</name>
<gene>
    <name evidence="2" type="ORF">P186_0463</name>
</gene>
<evidence type="ECO:0000313" key="3">
    <source>
        <dbReference type="Proteomes" id="UP000005867"/>
    </source>
</evidence>
<evidence type="ECO:0000259" key="1">
    <source>
        <dbReference type="PROSITE" id="PS50234"/>
    </source>
</evidence>
<feature type="domain" description="VWFA" evidence="1">
    <location>
        <begin position="200"/>
        <end position="324"/>
    </location>
</feature>